<reference evidence="1 2" key="1">
    <citation type="submission" date="2019-12" db="EMBL/GenBank/DDBJ databases">
        <title>Sporaefaciens musculi gen. nov., sp. nov., a novel bacterium isolated from the caecum of an obese mouse.</title>
        <authorList>
            <person name="Rasmussen T.S."/>
            <person name="Streidl T."/>
            <person name="Hitch T.C.A."/>
            <person name="Wortmann E."/>
            <person name="Deptula P."/>
            <person name="Hansen M."/>
            <person name="Nielsen D.S."/>
            <person name="Clavel T."/>
            <person name="Vogensen F.K."/>
        </authorList>
    </citation>
    <scope>NUCLEOTIDE SEQUENCE [LARGE SCALE GENOMIC DNA]</scope>
    <source>
        <strain evidence="1 2">WCA-9-b2</strain>
    </source>
</reference>
<dbReference type="InterPro" id="IPR023214">
    <property type="entry name" value="HAD_sf"/>
</dbReference>
<name>A0A7X3MHG7_9FIRM</name>
<keyword evidence="2" id="KW-1185">Reference proteome</keyword>
<dbReference type="Gene3D" id="3.40.50.300">
    <property type="entry name" value="P-loop containing nucleotide triphosphate hydrolases"/>
    <property type="match status" value="1"/>
</dbReference>
<gene>
    <name evidence="1" type="ORF">GN277_14115</name>
</gene>
<dbReference type="Gene3D" id="3.40.50.1000">
    <property type="entry name" value="HAD superfamily/HAD-like"/>
    <property type="match status" value="1"/>
</dbReference>
<dbReference type="Proteomes" id="UP000460412">
    <property type="component" value="Unassembled WGS sequence"/>
</dbReference>
<dbReference type="InterPro" id="IPR027417">
    <property type="entry name" value="P-loop_NTPase"/>
</dbReference>
<dbReference type="EMBL" id="WUQX01000001">
    <property type="protein sequence ID" value="MXP76489.1"/>
    <property type="molecule type" value="Genomic_DNA"/>
</dbReference>
<dbReference type="Pfam" id="PF13207">
    <property type="entry name" value="AAA_17"/>
    <property type="match status" value="1"/>
</dbReference>
<sequence length="355" mass="40925">MRIGLYGLPTAGKTFILDAVRNFDVLAGSSMLKELEPDFHSLSSEEKKHVRRKLAAKLKEKNDFIMDGHYSFGDEVVFTEEDGELYDAILYLYVDPSILKMRMEDSVRNKKYLTFDIGKWQMAELESLRQYCHKHNKDFYVCDNPEKGYFPNISTILEFIDSLAAGYSCLAYAKQSADSIFDQIKGKEICLADGDRTLTTEDSSSVLGYKTHIFDGNFYTGFQAWRHKREMTDFLRFIDWTSRPFEELGVHFNPAVIETIRMPCIILTTGYYGIWKEIANELKMPMYCGEQMSAETKYFIAKFLQEKGVRIIAYGDSMNDYYMLKQADEGYLITKSDGTLSRSLKYMDTEGIAVV</sequence>
<accession>A0A7X3MHG7</accession>
<evidence type="ECO:0000313" key="1">
    <source>
        <dbReference type="EMBL" id="MXP76489.1"/>
    </source>
</evidence>
<proteinExistence type="predicted"/>
<comment type="caution">
    <text evidence="1">The sequence shown here is derived from an EMBL/GenBank/DDBJ whole genome shotgun (WGS) entry which is preliminary data.</text>
</comment>
<dbReference type="SUPFAM" id="SSF56784">
    <property type="entry name" value="HAD-like"/>
    <property type="match status" value="1"/>
</dbReference>
<protein>
    <submittedName>
        <fullName evidence="1">AAA family ATPase</fullName>
    </submittedName>
</protein>
<dbReference type="InterPro" id="IPR036412">
    <property type="entry name" value="HAD-like_sf"/>
</dbReference>
<organism evidence="1 2">
    <name type="scientific">Sporofaciens musculi</name>
    <dbReference type="NCBI Taxonomy" id="2681861"/>
    <lineage>
        <taxon>Bacteria</taxon>
        <taxon>Bacillati</taxon>
        <taxon>Bacillota</taxon>
        <taxon>Clostridia</taxon>
        <taxon>Lachnospirales</taxon>
        <taxon>Lachnospiraceae</taxon>
        <taxon>Sporofaciens</taxon>
    </lineage>
</organism>
<dbReference type="SUPFAM" id="SSF52540">
    <property type="entry name" value="P-loop containing nucleoside triphosphate hydrolases"/>
    <property type="match status" value="1"/>
</dbReference>
<evidence type="ECO:0000313" key="2">
    <source>
        <dbReference type="Proteomes" id="UP000460412"/>
    </source>
</evidence>
<dbReference type="RefSeq" id="WP_159751619.1">
    <property type="nucleotide sequence ID" value="NZ_WUQX01000001.1"/>
</dbReference>
<dbReference type="AlphaFoldDB" id="A0A7X3MHG7"/>